<dbReference type="Pfam" id="PF00512">
    <property type="entry name" value="HisKA"/>
    <property type="match status" value="1"/>
</dbReference>
<gene>
    <name evidence="14" type="ORF">QF118_17010</name>
</gene>
<keyword evidence="5" id="KW-0808">Transferase</keyword>
<evidence type="ECO:0000256" key="3">
    <source>
        <dbReference type="ARBA" id="ARBA00012438"/>
    </source>
</evidence>
<dbReference type="InterPro" id="IPR036097">
    <property type="entry name" value="HisK_dim/P_sf"/>
</dbReference>
<dbReference type="PANTHER" id="PTHR45436">
    <property type="entry name" value="SENSOR HISTIDINE KINASE YKOH"/>
    <property type="match status" value="1"/>
</dbReference>
<evidence type="ECO:0000256" key="1">
    <source>
        <dbReference type="ARBA" id="ARBA00000085"/>
    </source>
</evidence>
<dbReference type="InterPro" id="IPR036890">
    <property type="entry name" value="HATPase_C_sf"/>
</dbReference>
<dbReference type="SUPFAM" id="SSF47384">
    <property type="entry name" value="Homodimeric domain of signal transducing histidine kinase"/>
    <property type="match status" value="1"/>
</dbReference>
<dbReference type="PANTHER" id="PTHR45436:SF1">
    <property type="entry name" value="SENSOR PROTEIN QSEC"/>
    <property type="match status" value="1"/>
</dbReference>
<keyword evidence="15" id="KW-1185">Reference proteome</keyword>
<dbReference type="RefSeq" id="WP_282300231.1">
    <property type="nucleotide sequence ID" value="NZ_CP124616.1"/>
</dbReference>
<dbReference type="Gene3D" id="1.10.287.130">
    <property type="match status" value="1"/>
</dbReference>
<dbReference type="CDD" id="cd00075">
    <property type="entry name" value="HATPase"/>
    <property type="match status" value="1"/>
</dbReference>
<dbReference type="InterPro" id="IPR050428">
    <property type="entry name" value="TCS_sensor_his_kinase"/>
</dbReference>
<dbReference type="SMART" id="SM00387">
    <property type="entry name" value="HATPase_c"/>
    <property type="match status" value="1"/>
</dbReference>
<dbReference type="SUPFAM" id="SSF55874">
    <property type="entry name" value="ATPase domain of HSP90 chaperone/DNA topoisomerase II/histidine kinase"/>
    <property type="match status" value="1"/>
</dbReference>
<dbReference type="InterPro" id="IPR003661">
    <property type="entry name" value="HisK_dim/P_dom"/>
</dbReference>
<dbReference type="Pfam" id="PF08521">
    <property type="entry name" value="2CSK_N"/>
    <property type="match status" value="1"/>
</dbReference>
<evidence type="ECO:0000259" key="12">
    <source>
        <dbReference type="PROSITE" id="PS50109"/>
    </source>
</evidence>
<evidence type="ECO:0000256" key="7">
    <source>
        <dbReference type="ARBA" id="ARBA00022777"/>
    </source>
</evidence>
<dbReference type="CDD" id="cd00082">
    <property type="entry name" value="HisKA"/>
    <property type="match status" value="1"/>
</dbReference>
<dbReference type="Gene3D" id="3.30.565.10">
    <property type="entry name" value="Histidine kinase-like ATPase, C-terminal domain"/>
    <property type="match status" value="1"/>
</dbReference>
<proteinExistence type="predicted"/>
<dbReference type="EMBL" id="CP124616">
    <property type="protein sequence ID" value="WGW03601.1"/>
    <property type="molecule type" value="Genomic_DNA"/>
</dbReference>
<evidence type="ECO:0000259" key="13">
    <source>
        <dbReference type="PROSITE" id="PS50885"/>
    </source>
</evidence>
<dbReference type="InterPro" id="IPR005467">
    <property type="entry name" value="His_kinase_dom"/>
</dbReference>
<evidence type="ECO:0000313" key="15">
    <source>
        <dbReference type="Proteomes" id="UP001241605"/>
    </source>
</evidence>
<protein>
    <recommendedName>
        <fullName evidence="3">histidine kinase</fullName>
        <ecNumber evidence="3">2.7.13.3</ecNumber>
    </recommendedName>
</protein>
<dbReference type="SMART" id="SM00388">
    <property type="entry name" value="HisKA"/>
    <property type="match status" value="1"/>
</dbReference>
<dbReference type="InterPro" id="IPR013727">
    <property type="entry name" value="2CSK_N"/>
</dbReference>
<dbReference type="GO" id="GO:0016301">
    <property type="term" value="F:kinase activity"/>
    <property type="evidence" value="ECO:0007669"/>
    <property type="project" value="UniProtKB-KW"/>
</dbReference>
<keyword evidence="7 14" id="KW-0418">Kinase</keyword>
<feature type="domain" description="HAMP" evidence="13">
    <location>
        <begin position="188"/>
        <end position="239"/>
    </location>
</feature>
<evidence type="ECO:0000256" key="6">
    <source>
        <dbReference type="ARBA" id="ARBA00022692"/>
    </source>
</evidence>
<keyword evidence="8 11" id="KW-1133">Transmembrane helix</keyword>
<dbReference type="InterPro" id="IPR003660">
    <property type="entry name" value="HAMP_dom"/>
</dbReference>
<evidence type="ECO:0000256" key="11">
    <source>
        <dbReference type="SAM" id="Phobius"/>
    </source>
</evidence>
<keyword evidence="10 11" id="KW-0472">Membrane</keyword>
<keyword evidence="4" id="KW-0597">Phosphoprotein</keyword>
<dbReference type="PROSITE" id="PS50109">
    <property type="entry name" value="HIS_KIN"/>
    <property type="match status" value="1"/>
</dbReference>
<evidence type="ECO:0000256" key="5">
    <source>
        <dbReference type="ARBA" id="ARBA00022679"/>
    </source>
</evidence>
<evidence type="ECO:0000256" key="8">
    <source>
        <dbReference type="ARBA" id="ARBA00022989"/>
    </source>
</evidence>
<keyword evidence="9" id="KW-0902">Two-component regulatory system</keyword>
<reference evidence="14 15" key="1">
    <citation type="submission" date="2023-05" db="EMBL/GenBank/DDBJ databases">
        <title>YMD87, complete Genome.</title>
        <authorList>
            <person name="Zhang J."/>
            <person name="Xu X."/>
        </authorList>
    </citation>
    <scope>NUCLEOTIDE SEQUENCE [LARGE SCALE GENOMIC DNA]</scope>
    <source>
        <strain evidence="14 15">YMD87</strain>
    </source>
</reference>
<dbReference type="Proteomes" id="UP001241605">
    <property type="component" value="Chromosome"/>
</dbReference>
<dbReference type="PROSITE" id="PS50885">
    <property type="entry name" value="HAMP"/>
    <property type="match status" value="1"/>
</dbReference>
<evidence type="ECO:0000313" key="14">
    <source>
        <dbReference type="EMBL" id="WGW03601.1"/>
    </source>
</evidence>
<comment type="subcellular location">
    <subcellularLocation>
        <location evidence="2">Membrane</location>
    </subcellularLocation>
</comment>
<feature type="transmembrane region" description="Helical" evidence="11">
    <location>
        <begin position="168"/>
        <end position="187"/>
    </location>
</feature>
<evidence type="ECO:0000256" key="10">
    <source>
        <dbReference type="ARBA" id="ARBA00023136"/>
    </source>
</evidence>
<dbReference type="Pfam" id="PF02518">
    <property type="entry name" value="HATPase_c"/>
    <property type="match status" value="1"/>
</dbReference>
<sequence>MSRDRHGFSIRRRLTAQLLVVAAVLAGLLFYSIRTVADVAVEQTQDRILGAATLAIAEELRGGQDGIVIDIPYSAFSMLGALGNDRIFYRIEVNGELATGYADLPLPPTLPSGLDPEFYDSRYLGYAVRVAAVSRSVLVAGKTVPVLIVVAQTRSVQESIVAGLTNRALLLGLGFFGLAALLAVAMARSVLQPVNDLAGAVTRRGPQDLRPVKRQVPEELGPLVNALNGFIGRLSGALSRTETFIAEAAHYIRTPLTTLRAQSEIALRQTESDETKEHLRKIIRLADNTARSASQLLDHAAVIYRTDQRSDEALALDQVIADIVEAFRPSAEMRDIELGYHRPDTAVTIAADRLLIETVIRNLIDNAIKYSDELGAVEVALSAADGFARITVSDRGRGLGGMKLEALGNRFERGGNVQDVIGSGLGLSIVTEVARAYGGTLELTERKGGGACACFSLPLA</sequence>
<dbReference type="InterPro" id="IPR003594">
    <property type="entry name" value="HATPase_dom"/>
</dbReference>
<evidence type="ECO:0000256" key="2">
    <source>
        <dbReference type="ARBA" id="ARBA00004370"/>
    </source>
</evidence>
<dbReference type="PRINTS" id="PR00344">
    <property type="entry name" value="BCTRLSENSOR"/>
</dbReference>
<keyword evidence="6 11" id="KW-0812">Transmembrane</keyword>
<dbReference type="EC" id="2.7.13.3" evidence="3"/>
<dbReference type="InterPro" id="IPR004358">
    <property type="entry name" value="Sig_transdc_His_kin-like_C"/>
</dbReference>
<evidence type="ECO:0000256" key="9">
    <source>
        <dbReference type="ARBA" id="ARBA00023012"/>
    </source>
</evidence>
<dbReference type="Gene3D" id="6.10.340.10">
    <property type="match status" value="1"/>
</dbReference>
<name>A0ABY8QHX4_9RHOB</name>
<organism evidence="14 15">
    <name type="scientific">Tropicibacter oceani</name>
    <dbReference type="NCBI Taxonomy" id="3058420"/>
    <lineage>
        <taxon>Bacteria</taxon>
        <taxon>Pseudomonadati</taxon>
        <taxon>Pseudomonadota</taxon>
        <taxon>Alphaproteobacteria</taxon>
        <taxon>Rhodobacterales</taxon>
        <taxon>Roseobacteraceae</taxon>
        <taxon>Tropicibacter</taxon>
    </lineage>
</organism>
<comment type="catalytic activity">
    <reaction evidence="1">
        <text>ATP + protein L-histidine = ADP + protein N-phospho-L-histidine.</text>
        <dbReference type="EC" id="2.7.13.3"/>
    </reaction>
</comment>
<accession>A0ABY8QHX4</accession>
<evidence type="ECO:0000256" key="4">
    <source>
        <dbReference type="ARBA" id="ARBA00022553"/>
    </source>
</evidence>
<feature type="domain" description="Histidine kinase" evidence="12">
    <location>
        <begin position="247"/>
        <end position="460"/>
    </location>
</feature>